<evidence type="ECO:0000313" key="1">
    <source>
        <dbReference type="EMBL" id="MPM71821.1"/>
    </source>
</evidence>
<dbReference type="AlphaFoldDB" id="A0A645C4D2"/>
<dbReference type="EMBL" id="VSSQ01024352">
    <property type="protein sequence ID" value="MPM71821.1"/>
    <property type="molecule type" value="Genomic_DNA"/>
</dbReference>
<name>A0A645C4D2_9ZZZZ</name>
<accession>A0A645C4D2</accession>
<comment type="caution">
    <text evidence="1">The sequence shown here is derived from an EMBL/GenBank/DDBJ whole genome shotgun (WGS) entry which is preliminary data.</text>
</comment>
<sequence length="178" mass="19460">MQNAILDLAEARHKFFLGNGGAALMELTRRPHLRFIEGGNGAGAMAQAHLNHVPLVLGNFGDYTTKPGLFDGVKSALRAGCVYSPYRGHELLDDADNFISKLYPLTVLRLAPGTITGKERLITLHSGEFEWPAPDGRVELFRYDREGRRLAAGNAEVRNGRIALETPPEGLTVAELKP</sequence>
<protein>
    <submittedName>
        <fullName evidence="1">Uncharacterized protein</fullName>
    </submittedName>
</protein>
<reference evidence="1" key="1">
    <citation type="submission" date="2019-08" db="EMBL/GenBank/DDBJ databases">
        <authorList>
            <person name="Kucharzyk K."/>
            <person name="Murdoch R.W."/>
            <person name="Higgins S."/>
            <person name="Loffler F."/>
        </authorList>
    </citation>
    <scope>NUCLEOTIDE SEQUENCE</scope>
</reference>
<gene>
    <name evidence="1" type="ORF">SDC9_118792</name>
</gene>
<organism evidence="1">
    <name type="scientific">bioreactor metagenome</name>
    <dbReference type="NCBI Taxonomy" id="1076179"/>
    <lineage>
        <taxon>unclassified sequences</taxon>
        <taxon>metagenomes</taxon>
        <taxon>ecological metagenomes</taxon>
    </lineage>
</organism>
<proteinExistence type="predicted"/>